<proteinExistence type="predicted"/>
<keyword evidence="2" id="KW-1185">Reference proteome</keyword>
<reference evidence="2" key="1">
    <citation type="journal article" date="2019" name="Int. J. Syst. Evol. Microbiol.">
        <title>Halobacteriovorax valvorus sp. nov., a novel prokaryotic predator isolated from coastal seawater of China.</title>
        <authorList>
            <person name="Chen M.-X."/>
        </authorList>
    </citation>
    <scope>NUCLEOTIDE SEQUENCE [LARGE SCALE GENOMIC DNA]</scope>
    <source>
        <strain evidence="2">BL9</strain>
    </source>
</reference>
<dbReference type="EMBL" id="QDKL01000001">
    <property type="protein sequence ID" value="RZF23126.1"/>
    <property type="molecule type" value="Genomic_DNA"/>
</dbReference>
<evidence type="ECO:0000313" key="2">
    <source>
        <dbReference type="Proteomes" id="UP000443582"/>
    </source>
</evidence>
<name>A0ABY0IJJ8_9BACT</name>
<evidence type="ECO:0000313" key="1">
    <source>
        <dbReference type="EMBL" id="RZF23126.1"/>
    </source>
</evidence>
<protein>
    <recommendedName>
        <fullName evidence="3">Roadblock/LAMTOR2 domain-containing protein</fullName>
    </recommendedName>
</protein>
<sequence>MDNIEYVIQEFFKEYSGLDSLVNSGLVVCRQDGIPLYSFKSTQTEFDSDTAGALIAGVWQASSVLSQFIPDETEDDFRFNYATSSKGIYITKLSGPFEDIYLSLIYFDVDNPAKLKSRVRLIETKLAEFIEAHLSDDLNPNDVFLFDDISDNEVDDLFSGVMG</sequence>
<dbReference type="Proteomes" id="UP000443582">
    <property type="component" value="Unassembled WGS sequence"/>
</dbReference>
<comment type="caution">
    <text evidence="1">The sequence shown here is derived from an EMBL/GenBank/DDBJ whole genome shotgun (WGS) entry which is preliminary data.</text>
</comment>
<gene>
    <name evidence="1" type="ORF">DAY19_04995</name>
</gene>
<organism evidence="1 2">
    <name type="scientific">Halobacteriovorax vibrionivorans</name>
    <dbReference type="NCBI Taxonomy" id="2152716"/>
    <lineage>
        <taxon>Bacteria</taxon>
        <taxon>Pseudomonadati</taxon>
        <taxon>Bdellovibrionota</taxon>
        <taxon>Bacteriovoracia</taxon>
        <taxon>Bacteriovoracales</taxon>
        <taxon>Halobacteriovoraceae</taxon>
        <taxon>Halobacteriovorax</taxon>
    </lineage>
</organism>
<accession>A0ABY0IJJ8</accession>
<dbReference type="RefSeq" id="WP_114706073.1">
    <property type="nucleotide sequence ID" value="NZ_QDKL01000001.1"/>
</dbReference>
<evidence type="ECO:0008006" key="3">
    <source>
        <dbReference type="Google" id="ProtNLM"/>
    </source>
</evidence>